<evidence type="ECO:0000313" key="1">
    <source>
        <dbReference type="EMBL" id="EJW97407.1"/>
    </source>
</evidence>
<dbReference type="EMBL" id="AMCI01004777">
    <property type="protein sequence ID" value="EJW97407.1"/>
    <property type="molecule type" value="Genomic_DNA"/>
</dbReference>
<accession>J9G6I5</accession>
<name>J9G6I5_9ZZZZ</name>
<organism evidence="1">
    <name type="scientific">gut metagenome</name>
    <dbReference type="NCBI Taxonomy" id="749906"/>
    <lineage>
        <taxon>unclassified sequences</taxon>
        <taxon>metagenomes</taxon>
        <taxon>organismal metagenomes</taxon>
    </lineage>
</organism>
<sequence length="46" mass="5498">MMLPTLKVHEKHRLIIYTKYCPYSLPCKFPFLPCWAGLKWSFPSPK</sequence>
<proteinExistence type="predicted"/>
<dbReference type="AlphaFoldDB" id="J9G6I5"/>
<protein>
    <submittedName>
        <fullName evidence="1">Uncharacterized protein</fullName>
    </submittedName>
</protein>
<reference evidence="1" key="1">
    <citation type="journal article" date="2012" name="PLoS ONE">
        <title>Gene sets for utilization of primary and secondary nutrition supplies in the distal gut of endangered iberian lynx.</title>
        <authorList>
            <person name="Alcaide M."/>
            <person name="Messina E."/>
            <person name="Richter M."/>
            <person name="Bargiela R."/>
            <person name="Peplies J."/>
            <person name="Huws S.A."/>
            <person name="Newbold C.J."/>
            <person name="Golyshin P.N."/>
            <person name="Simon M.A."/>
            <person name="Lopez G."/>
            <person name="Yakimov M.M."/>
            <person name="Ferrer M."/>
        </authorList>
    </citation>
    <scope>NUCLEOTIDE SEQUENCE</scope>
</reference>
<comment type="caution">
    <text evidence="1">The sequence shown here is derived from an EMBL/GenBank/DDBJ whole genome shotgun (WGS) entry which is preliminary data.</text>
</comment>
<gene>
    <name evidence="1" type="ORF">EVA_14486</name>
</gene>